<feature type="domain" description="N-acetyltransferase" evidence="3">
    <location>
        <begin position="15"/>
        <end position="161"/>
    </location>
</feature>
<gene>
    <name evidence="4" type="ORF">GCM10011374_05020</name>
</gene>
<keyword evidence="2" id="KW-0012">Acyltransferase</keyword>
<evidence type="ECO:0000259" key="3">
    <source>
        <dbReference type="PROSITE" id="PS51186"/>
    </source>
</evidence>
<dbReference type="Gene3D" id="3.40.630.30">
    <property type="match status" value="1"/>
</dbReference>
<sequence>MMKREPLSAPWTDAVVMRDARLPDVFLLMDLADQAGFQINAQWFRAHLGVNAETEAYLVATLDDAPIAGAMLHLVPAGHPSGPRAARLTALVVDEDHRGGRLGLALLGYCEQRARDMGADTLEICLPTGQHSLDGFWDHHGYERHAAYRHHPPTLWAKTLAAGR</sequence>
<dbReference type="AlphaFoldDB" id="A0A917LN64"/>
<dbReference type="GO" id="GO:0016747">
    <property type="term" value="F:acyltransferase activity, transferring groups other than amino-acyl groups"/>
    <property type="evidence" value="ECO:0007669"/>
    <property type="project" value="InterPro"/>
</dbReference>
<name>A0A917LN64_9MICC</name>
<evidence type="ECO:0000256" key="2">
    <source>
        <dbReference type="ARBA" id="ARBA00023315"/>
    </source>
</evidence>
<dbReference type="InterPro" id="IPR000182">
    <property type="entry name" value="GNAT_dom"/>
</dbReference>
<dbReference type="Proteomes" id="UP000638848">
    <property type="component" value="Unassembled WGS sequence"/>
</dbReference>
<evidence type="ECO:0000256" key="1">
    <source>
        <dbReference type="ARBA" id="ARBA00022679"/>
    </source>
</evidence>
<comment type="caution">
    <text evidence="4">The sequence shown here is derived from an EMBL/GenBank/DDBJ whole genome shotgun (WGS) entry which is preliminary data.</text>
</comment>
<evidence type="ECO:0000313" key="4">
    <source>
        <dbReference type="EMBL" id="GGG45728.1"/>
    </source>
</evidence>
<dbReference type="InterPro" id="IPR050832">
    <property type="entry name" value="Bact_Acetyltransf"/>
</dbReference>
<dbReference type="EMBL" id="BMEQ01000002">
    <property type="protein sequence ID" value="GGG45728.1"/>
    <property type="molecule type" value="Genomic_DNA"/>
</dbReference>
<organism evidence="4 5">
    <name type="scientific">Kocuria dechangensis</name>
    <dbReference type="NCBI Taxonomy" id="1176249"/>
    <lineage>
        <taxon>Bacteria</taxon>
        <taxon>Bacillati</taxon>
        <taxon>Actinomycetota</taxon>
        <taxon>Actinomycetes</taxon>
        <taxon>Micrococcales</taxon>
        <taxon>Micrococcaceae</taxon>
        <taxon>Kocuria</taxon>
    </lineage>
</organism>
<proteinExistence type="predicted"/>
<dbReference type="PROSITE" id="PS51186">
    <property type="entry name" value="GNAT"/>
    <property type="match status" value="1"/>
</dbReference>
<dbReference type="SUPFAM" id="SSF55729">
    <property type="entry name" value="Acyl-CoA N-acyltransferases (Nat)"/>
    <property type="match status" value="1"/>
</dbReference>
<dbReference type="PANTHER" id="PTHR43877">
    <property type="entry name" value="AMINOALKYLPHOSPHONATE N-ACETYLTRANSFERASE-RELATED-RELATED"/>
    <property type="match status" value="1"/>
</dbReference>
<accession>A0A917LN64</accession>
<protein>
    <recommendedName>
        <fullName evidence="3">N-acetyltransferase domain-containing protein</fullName>
    </recommendedName>
</protein>
<reference evidence="4" key="1">
    <citation type="journal article" date="2014" name="Int. J. Syst. Evol. Microbiol.">
        <title>Complete genome sequence of Corynebacterium casei LMG S-19264T (=DSM 44701T), isolated from a smear-ripened cheese.</title>
        <authorList>
            <consortium name="US DOE Joint Genome Institute (JGI-PGF)"/>
            <person name="Walter F."/>
            <person name="Albersmeier A."/>
            <person name="Kalinowski J."/>
            <person name="Ruckert C."/>
        </authorList>
    </citation>
    <scope>NUCLEOTIDE SEQUENCE</scope>
    <source>
        <strain evidence="4">CGMCC 1.12187</strain>
    </source>
</reference>
<keyword evidence="5" id="KW-1185">Reference proteome</keyword>
<reference evidence="4" key="2">
    <citation type="submission" date="2020-09" db="EMBL/GenBank/DDBJ databases">
        <authorList>
            <person name="Sun Q."/>
            <person name="Zhou Y."/>
        </authorList>
    </citation>
    <scope>NUCLEOTIDE SEQUENCE</scope>
    <source>
        <strain evidence="4">CGMCC 1.12187</strain>
    </source>
</reference>
<dbReference type="Pfam" id="PF00583">
    <property type="entry name" value="Acetyltransf_1"/>
    <property type="match status" value="1"/>
</dbReference>
<dbReference type="InterPro" id="IPR016181">
    <property type="entry name" value="Acyl_CoA_acyltransferase"/>
</dbReference>
<evidence type="ECO:0000313" key="5">
    <source>
        <dbReference type="Proteomes" id="UP000638848"/>
    </source>
</evidence>
<keyword evidence="1" id="KW-0808">Transferase</keyword>